<accession>A0ABR9T976</accession>
<proteinExistence type="predicted"/>
<dbReference type="EMBL" id="PSKQ01000022">
    <property type="protein sequence ID" value="MBE8721907.1"/>
    <property type="molecule type" value="Genomic_DNA"/>
</dbReference>
<sequence>MLFSLPVSPFPEMQNCHGYAFGPNPDPNSYNPPWTKDIFYPDLSDYNAIGPSGTIQVGDRICYYGWTSPTQDWRTAIQHSAIVTEVDANGFATKVMGKMGAAYEPIEHHPRDIPESYGNMSPTQTFSNGAVKYNRIYYRHK</sequence>
<reference evidence="1 2" key="1">
    <citation type="submission" date="2018-02" db="EMBL/GenBank/DDBJ databases">
        <title>Sphingobacterium KA21.</title>
        <authorList>
            <person name="Vasarhelyi B.M."/>
            <person name="Deshmukh S."/>
            <person name="Balint B."/>
            <person name="Kukolya J."/>
        </authorList>
    </citation>
    <scope>NUCLEOTIDE SEQUENCE [LARGE SCALE GENOMIC DNA]</scope>
    <source>
        <strain evidence="1 2">Ka21</strain>
    </source>
</reference>
<evidence type="ECO:0008006" key="3">
    <source>
        <dbReference type="Google" id="ProtNLM"/>
    </source>
</evidence>
<evidence type="ECO:0000313" key="1">
    <source>
        <dbReference type="EMBL" id="MBE8721907.1"/>
    </source>
</evidence>
<dbReference type="RefSeq" id="WP_196939826.1">
    <property type="nucleotide sequence ID" value="NZ_MU158690.1"/>
</dbReference>
<organism evidence="1 2">
    <name type="scientific">Sphingobacterium pedocola</name>
    <dbReference type="NCBI Taxonomy" id="2082722"/>
    <lineage>
        <taxon>Bacteria</taxon>
        <taxon>Pseudomonadati</taxon>
        <taxon>Bacteroidota</taxon>
        <taxon>Sphingobacteriia</taxon>
        <taxon>Sphingobacteriales</taxon>
        <taxon>Sphingobacteriaceae</taxon>
        <taxon>Sphingobacterium</taxon>
    </lineage>
</organism>
<evidence type="ECO:0000313" key="2">
    <source>
        <dbReference type="Proteomes" id="UP000618319"/>
    </source>
</evidence>
<gene>
    <name evidence="1" type="ORF">C4F40_14355</name>
</gene>
<keyword evidence="2" id="KW-1185">Reference proteome</keyword>
<dbReference type="Proteomes" id="UP000618319">
    <property type="component" value="Unassembled WGS sequence"/>
</dbReference>
<name>A0ABR9T976_9SPHI</name>
<comment type="caution">
    <text evidence="1">The sequence shown here is derived from an EMBL/GenBank/DDBJ whole genome shotgun (WGS) entry which is preliminary data.</text>
</comment>
<protein>
    <recommendedName>
        <fullName evidence="3">CHAP domain-containing protein</fullName>
    </recommendedName>
</protein>